<dbReference type="Gene3D" id="3.40.50.20">
    <property type="match status" value="1"/>
</dbReference>
<evidence type="ECO:0000259" key="2">
    <source>
        <dbReference type="PROSITE" id="PS50975"/>
    </source>
</evidence>
<dbReference type="GO" id="GO:0046872">
    <property type="term" value="F:metal ion binding"/>
    <property type="evidence" value="ECO:0007669"/>
    <property type="project" value="InterPro"/>
</dbReference>
<reference evidence="4" key="1">
    <citation type="submission" date="2016-10" db="EMBL/GenBank/DDBJ databases">
        <authorList>
            <person name="de Groot N.N."/>
        </authorList>
    </citation>
    <scope>NUCLEOTIDE SEQUENCE [LARGE SCALE GENOMIC DNA]</scope>
    <source>
        <strain evidence="4">BP1-145</strain>
    </source>
</reference>
<dbReference type="EMBL" id="FNIW01000010">
    <property type="protein sequence ID" value="SDO12786.1"/>
    <property type="molecule type" value="Genomic_DNA"/>
</dbReference>
<dbReference type="InterPro" id="IPR048764">
    <property type="entry name" value="PylC_N"/>
</dbReference>
<dbReference type="InterPro" id="IPR011761">
    <property type="entry name" value="ATP-grasp"/>
</dbReference>
<evidence type="ECO:0000313" key="3">
    <source>
        <dbReference type="EMBL" id="SDO12786.1"/>
    </source>
</evidence>
<proteinExistence type="predicted"/>
<protein>
    <submittedName>
        <fullName evidence="3">ATP-grasp domain-containing protein</fullName>
    </submittedName>
</protein>
<dbReference type="PROSITE" id="PS50975">
    <property type="entry name" value="ATP_GRASP"/>
    <property type="match status" value="1"/>
</dbReference>
<dbReference type="Pfam" id="PF21360">
    <property type="entry name" value="PylC-like_N"/>
    <property type="match status" value="1"/>
</dbReference>
<organism evidence="3 4">
    <name type="scientific">Prevotella communis</name>
    <dbReference type="NCBI Taxonomy" id="2913614"/>
    <lineage>
        <taxon>Bacteria</taxon>
        <taxon>Pseudomonadati</taxon>
        <taxon>Bacteroidota</taxon>
        <taxon>Bacteroidia</taxon>
        <taxon>Bacteroidales</taxon>
        <taxon>Prevotellaceae</taxon>
        <taxon>Prevotella</taxon>
    </lineage>
</organism>
<dbReference type="PROSITE" id="PS00867">
    <property type="entry name" value="CPSASE_2"/>
    <property type="match status" value="1"/>
</dbReference>
<feature type="domain" description="ATP-grasp" evidence="2">
    <location>
        <begin position="119"/>
        <end position="316"/>
    </location>
</feature>
<dbReference type="Proteomes" id="UP000199134">
    <property type="component" value="Unassembled WGS sequence"/>
</dbReference>
<dbReference type="RefSeq" id="WP_091853564.1">
    <property type="nucleotide sequence ID" value="NZ_FNIW01000010.1"/>
</dbReference>
<accession>A0A1H0H0L0</accession>
<sequence length="344" mass="38971">MRDFNVLLTCCANHVKERIDSLKQNEDGVNVNVYAVNCNPHNLPPVGMVEGCAVVPPITDSKYLELLRHYCELWKIDIIIPTATVELELMAKYKPFFENQGIMVSVASPECIAVANNKIELQKHYSSLMPKQMIPTCYADAVDFLRTIRIGNKMCCKLSDHAGGNGFAIVDDEKARDITLFNKLGENRYISMDDLCEVLCQRKTTVILQEYVDGKDYSVSVLAVKGKVTHIVGYIGHQMSYGAIIDGEIAYNQQAYEIVEKLVKELDLDGNACFDFRITPEGWVVLLEVNPRVNASLPFVWKAGVNMLYLRCKNLLGDYSDIGQFQKIEFGLKMKKFYDSRYFL</sequence>
<evidence type="ECO:0000256" key="1">
    <source>
        <dbReference type="PROSITE-ProRule" id="PRU00409"/>
    </source>
</evidence>
<dbReference type="AlphaFoldDB" id="A0A1H0H0L0"/>
<name>A0A1H0H0L0_9BACT</name>
<dbReference type="SUPFAM" id="SSF56059">
    <property type="entry name" value="Glutathione synthetase ATP-binding domain-like"/>
    <property type="match status" value="1"/>
</dbReference>
<gene>
    <name evidence="3" type="ORF">SAMN04487900_11066</name>
</gene>
<dbReference type="Gene3D" id="3.30.470.20">
    <property type="entry name" value="ATP-grasp fold, B domain"/>
    <property type="match status" value="1"/>
</dbReference>
<evidence type="ECO:0000313" key="4">
    <source>
        <dbReference type="Proteomes" id="UP000199134"/>
    </source>
</evidence>
<dbReference type="Pfam" id="PF15632">
    <property type="entry name" value="ATPgrasp_Ter"/>
    <property type="match status" value="1"/>
</dbReference>
<comment type="caution">
    <text evidence="3">The sequence shown here is derived from an EMBL/GenBank/DDBJ whole genome shotgun (WGS) entry which is preliminary data.</text>
</comment>
<keyword evidence="1" id="KW-0547">Nucleotide-binding</keyword>
<dbReference type="InterPro" id="IPR005479">
    <property type="entry name" value="CPAse_ATP-bd"/>
</dbReference>
<keyword evidence="1" id="KW-0067">ATP-binding</keyword>
<dbReference type="OrthoDB" id="650389at2"/>
<dbReference type="GO" id="GO:0005524">
    <property type="term" value="F:ATP binding"/>
    <property type="evidence" value="ECO:0007669"/>
    <property type="project" value="UniProtKB-UniRule"/>
</dbReference>